<dbReference type="AlphaFoldDB" id="A0A699WMG5"/>
<sequence length="133" mass="14368">FEVLIHRVGRGAGVHPAAVLVKALVNKELPPGHGPVGIEARLAGHLHLRAEIERGVWIDEQQRVPTDALAGRNGEAIRAHRLALEPLEVRPLPGPRFLLAVEGFQPIDGHHADITPDAALAEQQRHPGLKPAQ</sequence>
<feature type="non-terminal residue" evidence="1">
    <location>
        <position position="1"/>
    </location>
</feature>
<reference evidence="1" key="1">
    <citation type="journal article" date="2019" name="Sci. Rep.">
        <title>Draft genome of Tanacetum cinerariifolium, the natural source of mosquito coil.</title>
        <authorList>
            <person name="Yamashiro T."/>
            <person name="Shiraishi A."/>
            <person name="Satake H."/>
            <person name="Nakayama K."/>
        </authorList>
    </citation>
    <scope>NUCLEOTIDE SEQUENCE</scope>
</reference>
<comment type="caution">
    <text evidence="1">The sequence shown here is derived from an EMBL/GenBank/DDBJ whole genome shotgun (WGS) entry which is preliminary data.</text>
</comment>
<dbReference type="EMBL" id="BKCJ011699400">
    <property type="protein sequence ID" value="GFD47440.1"/>
    <property type="molecule type" value="Genomic_DNA"/>
</dbReference>
<name>A0A699WMG5_TANCI</name>
<proteinExistence type="predicted"/>
<protein>
    <submittedName>
        <fullName evidence="1">Uncharacterized protein</fullName>
    </submittedName>
</protein>
<accession>A0A699WMG5</accession>
<organism evidence="1">
    <name type="scientific">Tanacetum cinerariifolium</name>
    <name type="common">Dalmatian daisy</name>
    <name type="synonym">Chrysanthemum cinerariifolium</name>
    <dbReference type="NCBI Taxonomy" id="118510"/>
    <lineage>
        <taxon>Eukaryota</taxon>
        <taxon>Viridiplantae</taxon>
        <taxon>Streptophyta</taxon>
        <taxon>Embryophyta</taxon>
        <taxon>Tracheophyta</taxon>
        <taxon>Spermatophyta</taxon>
        <taxon>Magnoliopsida</taxon>
        <taxon>eudicotyledons</taxon>
        <taxon>Gunneridae</taxon>
        <taxon>Pentapetalae</taxon>
        <taxon>asterids</taxon>
        <taxon>campanulids</taxon>
        <taxon>Asterales</taxon>
        <taxon>Asteraceae</taxon>
        <taxon>Asteroideae</taxon>
        <taxon>Anthemideae</taxon>
        <taxon>Anthemidinae</taxon>
        <taxon>Tanacetum</taxon>
    </lineage>
</organism>
<gene>
    <name evidence="1" type="ORF">Tci_919409</name>
</gene>
<feature type="non-terminal residue" evidence="1">
    <location>
        <position position="133"/>
    </location>
</feature>
<evidence type="ECO:0000313" key="1">
    <source>
        <dbReference type="EMBL" id="GFD47440.1"/>
    </source>
</evidence>